<evidence type="ECO:0000313" key="1">
    <source>
        <dbReference type="EMBL" id="MFD2569922.1"/>
    </source>
</evidence>
<reference evidence="2" key="1">
    <citation type="journal article" date="2019" name="Int. J. Syst. Evol. Microbiol.">
        <title>The Global Catalogue of Microorganisms (GCM) 10K type strain sequencing project: providing services to taxonomists for standard genome sequencing and annotation.</title>
        <authorList>
            <consortium name="The Broad Institute Genomics Platform"/>
            <consortium name="The Broad Institute Genome Sequencing Center for Infectious Disease"/>
            <person name="Wu L."/>
            <person name="Ma J."/>
        </authorList>
    </citation>
    <scope>NUCLEOTIDE SEQUENCE [LARGE SCALE GENOMIC DNA]</scope>
    <source>
        <strain evidence="2">KCTC 42805</strain>
    </source>
</reference>
<gene>
    <name evidence="1" type="ORF">ACFSUS_04705</name>
</gene>
<dbReference type="Proteomes" id="UP001597469">
    <property type="component" value="Unassembled WGS sequence"/>
</dbReference>
<comment type="caution">
    <text evidence="1">The sequence shown here is derived from an EMBL/GenBank/DDBJ whole genome shotgun (WGS) entry which is preliminary data.</text>
</comment>
<keyword evidence="2" id="KW-1185">Reference proteome</keyword>
<name>A0ABW5LYV2_9BACT</name>
<dbReference type="EMBL" id="JBHULN010000002">
    <property type="protein sequence ID" value="MFD2569922.1"/>
    <property type="molecule type" value="Genomic_DNA"/>
</dbReference>
<proteinExistence type="predicted"/>
<evidence type="ECO:0000313" key="2">
    <source>
        <dbReference type="Proteomes" id="UP001597469"/>
    </source>
</evidence>
<organism evidence="1 2">
    <name type="scientific">Spirosoma soli</name>
    <dbReference type="NCBI Taxonomy" id="1770529"/>
    <lineage>
        <taxon>Bacteria</taxon>
        <taxon>Pseudomonadati</taxon>
        <taxon>Bacteroidota</taxon>
        <taxon>Cytophagia</taxon>
        <taxon>Cytophagales</taxon>
        <taxon>Cytophagaceae</taxon>
        <taxon>Spirosoma</taxon>
    </lineage>
</organism>
<accession>A0ABW5LYV2</accession>
<protein>
    <submittedName>
        <fullName evidence="1">Uncharacterized protein</fullName>
    </submittedName>
</protein>
<sequence>MLESAGLHRFIRAGFFDVQSLKDVIEQTQSKFIKIYYAIDEKGEHFMFLAPTQADGRAREDINTTLALCCCTRPPCPDNLEDRYAG</sequence>